<dbReference type="CDD" id="cd00212">
    <property type="entry name" value="PTS_IIB_glc"/>
    <property type="match status" value="1"/>
</dbReference>
<dbReference type="PROSITE" id="PS51103">
    <property type="entry name" value="PTS_EIIC_TYPE_1"/>
    <property type="match status" value="1"/>
</dbReference>
<name>A0ABT6ZLZ6_9ACTN</name>
<keyword evidence="17" id="KW-1185">Reference proteome</keyword>
<dbReference type="InterPro" id="IPR011055">
    <property type="entry name" value="Dup_hybrid_motif"/>
</dbReference>
<evidence type="ECO:0000256" key="7">
    <source>
        <dbReference type="ARBA" id="ARBA00022692"/>
    </source>
</evidence>
<keyword evidence="6" id="KW-0598">Phosphotransferase system</keyword>
<evidence type="ECO:0000256" key="1">
    <source>
        <dbReference type="ARBA" id="ARBA00004651"/>
    </source>
</evidence>
<dbReference type="InterPro" id="IPR050558">
    <property type="entry name" value="PTS_Sugar-Specific_Components"/>
</dbReference>
<dbReference type="Pfam" id="PF02378">
    <property type="entry name" value="PTS_EIIC"/>
    <property type="match status" value="1"/>
</dbReference>
<keyword evidence="8" id="KW-0418">Kinase</keyword>
<evidence type="ECO:0000259" key="14">
    <source>
        <dbReference type="PROSITE" id="PS51098"/>
    </source>
</evidence>
<evidence type="ECO:0000256" key="6">
    <source>
        <dbReference type="ARBA" id="ARBA00022683"/>
    </source>
</evidence>
<evidence type="ECO:0000259" key="13">
    <source>
        <dbReference type="PROSITE" id="PS51093"/>
    </source>
</evidence>
<dbReference type="PROSITE" id="PS51098">
    <property type="entry name" value="PTS_EIIB_TYPE_1"/>
    <property type="match status" value="1"/>
</dbReference>
<dbReference type="InterPro" id="IPR036878">
    <property type="entry name" value="Glu_permease_IIB"/>
</dbReference>
<evidence type="ECO:0000256" key="8">
    <source>
        <dbReference type="ARBA" id="ARBA00022777"/>
    </source>
</evidence>
<dbReference type="PANTHER" id="PTHR30175:SF1">
    <property type="entry name" value="PTS SYSTEM ARBUTIN-, CELLOBIOSE-, AND SALICIN-SPECIFIC EIIBC COMPONENT-RELATED"/>
    <property type="match status" value="1"/>
</dbReference>
<evidence type="ECO:0000313" key="17">
    <source>
        <dbReference type="Proteomes" id="UP001431693"/>
    </source>
</evidence>
<feature type="transmembrane region" description="Helical" evidence="12">
    <location>
        <begin position="393"/>
        <end position="418"/>
    </location>
</feature>
<gene>
    <name evidence="16" type="ORF">QJ043_07385</name>
</gene>
<evidence type="ECO:0000256" key="3">
    <source>
        <dbReference type="ARBA" id="ARBA00022475"/>
    </source>
</evidence>
<reference evidence="16" key="1">
    <citation type="submission" date="2023-05" db="EMBL/GenBank/DDBJ databases">
        <title>[olsenella] sp. nov., isolated from a pig farm feces dump.</title>
        <authorList>
            <person name="Chang Y.-H."/>
        </authorList>
    </citation>
    <scope>NUCLEOTIDE SEQUENCE</scope>
    <source>
        <strain evidence="16">YH-ols2217</strain>
    </source>
</reference>
<keyword evidence="7 12" id="KW-0812">Transmembrane</keyword>
<feature type="transmembrane region" description="Helical" evidence="12">
    <location>
        <begin position="254"/>
        <end position="287"/>
    </location>
</feature>
<feature type="active site" description="Phosphocysteine intermediate; for EIIB activity" evidence="11">
    <location>
        <position position="29"/>
    </location>
</feature>
<keyword evidence="5" id="KW-0808">Transferase</keyword>
<comment type="caution">
    <text evidence="16">The sequence shown here is derived from an EMBL/GenBank/DDBJ whole genome shotgun (WGS) entry which is preliminary data.</text>
</comment>
<dbReference type="Gene3D" id="2.70.70.10">
    <property type="entry name" value="Glucose Permease (Domain IIA)"/>
    <property type="match status" value="1"/>
</dbReference>
<accession>A0ABT6ZLZ6</accession>
<dbReference type="Gene3D" id="3.30.1360.60">
    <property type="entry name" value="Glucose permease domain IIB"/>
    <property type="match status" value="1"/>
</dbReference>
<evidence type="ECO:0000259" key="15">
    <source>
        <dbReference type="PROSITE" id="PS51103"/>
    </source>
</evidence>
<dbReference type="InterPro" id="IPR003352">
    <property type="entry name" value="PTS_EIIC"/>
</dbReference>
<organism evidence="16 17">
    <name type="scientific">Kribbibacterium absianum</name>
    <dbReference type="NCBI Taxonomy" id="3044210"/>
    <lineage>
        <taxon>Bacteria</taxon>
        <taxon>Bacillati</taxon>
        <taxon>Actinomycetota</taxon>
        <taxon>Coriobacteriia</taxon>
        <taxon>Coriobacteriales</taxon>
        <taxon>Kribbibacteriaceae</taxon>
        <taxon>Kribbibacterium</taxon>
    </lineage>
</organism>
<feature type="domain" description="PTS EIIA type-1" evidence="13">
    <location>
        <begin position="504"/>
        <end position="608"/>
    </location>
</feature>
<dbReference type="EMBL" id="JASJEX010000003">
    <property type="protein sequence ID" value="MDJ1129897.1"/>
    <property type="molecule type" value="Genomic_DNA"/>
</dbReference>
<evidence type="ECO:0000256" key="12">
    <source>
        <dbReference type="SAM" id="Phobius"/>
    </source>
</evidence>
<sequence>MAGKDYASMASAILECSGGKENIAEHTHCATRLRLHPKDKAKMDLKAIERIPGVLGVVDNGNQVQVIIGQSVEQLYAEFVKLAGDSKQTSAAPAGKKSIGQLASDFLLMMASIMVPVIPALTVAGFISVILTLLNLLGWVTADSSTYLILNSFAQAAFYFLPIMVAYTSAKKFDTEPIIAMLLAAGLLYPDFVAYIGEVAAAGETFGSYFGLPIYAMTYNGGVIQIVLSVWVMSKLDHWLSRAIPESARYFLKPLTLIVAMSVVVLTVTGPIGGYMTGAVSAGIAWLTANIPWLVVPALVLFSCTIGQLCAGFHLALVPIATESIQTVGYDMSITLWFFSFTVSAGFVALAISVFSKSNKCKQISWPAALSGLIGGISEPTVYGLAYRMVKPYYALTVTSVLAALICGITGLKSYGYGCHCLPGLLMFLGPEMDWSNFYLAVGITVFMGVCSFVTVKLFGFDDSIYEDEQEAQAAPESALLPGAGVDVQLPGTGSYVAQSSISDPTFAEGILGPCFGMKPAKDTVKAPVAGTVEMVADTKHAVAIRTDAGSAVIVHVGIDSVRLGGKGMNALVSVGQHVSVGDPLVKFDPIAFSKASIDDTVVVVLTEPAPAGAGDQDDSGIPMTPVFG</sequence>
<feature type="transmembrane region" description="Helical" evidence="12">
    <location>
        <begin position="106"/>
        <end position="134"/>
    </location>
</feature>
<feature type="transmembrane region" description="Helical" evidence="12">
    <location>
        <begin position="146"/>
        <end position="166"/>
    </location>
</feature>
<feature type="transmembrane region" description="Helical" evidence="12">
    <location>
        <begin position="178"/>
        <end position="197"/>
    </location>
</feature>
<dbReference type="InterPro" id="IPR001996">
    <property type="entry name" value="PTS_IIB_1"/>
</dbReference>
<dbReference type="InterPro" id="IPR013013">
    <property type="entry name" value="PTS_EIIC_1"/>
</dbReference>
<feature type="transmembrane region" description="Helical" evidence="12">
    <location>
        <begin position="334"/>
        <end position="356"/>
    </location>
</feature>
<dbReference type="Pfam" id="PF00367">
    <property type="entry name" value="PTS_EIIB"/>
    <property type="match status" value="1"/>
</dbReference>
<proteinExistence type="predicted"/>
<evidence type="ECO:0000256" key="2">
    <source>
        <dbReference type="ARBA" id="ARBA00022448"/>
    </source>
</evidence>
<evidence type="ECO:0000256" key="10">
    <source>
        <dbReference type="ARBA" id="ARBA00023136"/>
    </source>
</evidence>
<feature type="transmembrane region" description="Helical" evidence="12">
    <location>
        <begin position="438"/>
        <end position="459"/>
    </location>
</feature>
<feature type="domain" description="PTS EIIC type-1" evidence="15">
    <location>
        <begin position="108"/>
        <end position="475"/>
    </location>
</feature>
<keyword evidence="4" id="KW-0762">Sugar transport</keyword>
<keyword evidence="2" id="KW-0813">Transport</keyword>
<dbReference type="SUPFAM" id="SSF55604">
    <property type="entry name" value="Glucose permease domain IIB"/>
    <property type="match status" value="1"/>
</dbReference>
<keyword evidence="10 12" id="KW-0472">Membrane</keyword>
<dbReference type="SUPFAM" id="SSF51261">
    <property type="entry name" value="Duplicated hybrid motif"/>
    <property type="match status" value="1"/>
</dbReference>
<dbReference type="PROSITE" id="PS51093">
    <property type="entry name" value="PTS_EIIA_TYPE_1"/>
    <property type="match status" value="1"/>
</dbReference>
<evidence type="ECO:0000256" key="11">
    <source>
        <dbReference type="PROSITE-ProRule" id="PRU00421"/>
    </source>
</evidence>
<dbReference type="Pfam" id="PF00358">
    <property type="entry name" value="PTS_EIIA_1"/>
    <property type="match status" value="1"/>
</dbReference>
<keyword evidence="3" id="KW-1003">Cell membrane</keyword>
<feature type="domain" description="PTS EIIB type-1" evidence="14">
    <location>
        <begin position="7"/>
        <end position="89"/>
    </location>
</feature>
<dbReference type="InterPro" id="IPR018113">
    <property type="entry name" value="PTrfase_EIIB_Cys"/>
</dbReference>
<dbReference type="Proteomes" id="UP001431693">
    <property type="component" value="Unassembled WGS sequence"/>
</dbReference>
<evidence type="ECO:0000256" key="4">
    <source>
        <dbReference type="ARBA" id="ARBA00022597"/>
    </source>
</evidence>
<comment type="subcellular location">
    <subcellularLocation>
        <location evidence="1">Cell membrane</location>
        <topology evidence="1">Multi-pass membrane protein</topology>
    </subcellularLocation>
</comment>
<feature type="transmembrane region" description="Helical" evidence="12">
    <location>
        <begin position="293"/>
        <end position="322"/>
    </location>
</feature>
<evidence type="ECO:0000256" key="9">
    <source>
        <dbReference type="ARBA" id="ARBA00022989"/>
    </source>
</evidence>
<evidence type="ECO:0000313" key="16">
    <source>
        <dbReference type="EMBL" id="MDJ1129897.1"/>
    </source>
</evidence>
<dbReference type="InterPro" id="IPR001127">
    <property type="entry name" value="PTS_EIIA_1_perm"/>
</dbReference>
<evidence type="ECO:0000256" key="5">
    <source>
        <dbReference type="ARBA" id="ARBA00022679"/>
    </source>
</evidence>
<keyword evidence="9 12" id="KW-1133">Transmembrane helix</keyword>
<protein>
    <submittedName>
        <fullName evidence="16">Glucose PTS transporter subunit IIA</fullName>
    </submittedName>
</protein>
<dbReference type="NCBIfam" id="TIGR00830">
    <property type="entry name" value="PTBA"/>
    <property type="match status" value="1"/>
</dbReference>
<feature type="transmembrane region" description="Helical" evidence="12">
    <location>
        <begin position="209"/>
        <end position="233"/>
    </location>
</feature>
<dbReference type="PANTHER" id="PTHR30175">
    <property type="entry name" value="PHOSPHOTRANSFERASE SYSTEM TRANSPORT PROTEIN"/>
    <property type="match status" value="1"/>
</dbReference>
<dbReference type="RefSeq" id="WP_283713017.1">
    <property type="nucleotide sequence ID" value="NZ_JASJEW010000002.1"/>
</dbReference>